<feature type="domain" description="Histidine kinase/HSP90-like ATPase" evidence="2">
    <location>
        <begin position="12"/>
        <end position="121"/>
    </location>
</feature>
<organism evidence="3 4">
    <name type="scientific">Thermomonospora cellulosilytica</name>
    <dbReference type="NCBI Taxonomy" id="1411118"/>
    <lineage>
        <taxon>Bacteria</taxon>
        <taxon>Bacillati</taxon>
        <taxon>Actinomycetota</taxon>
        <taxon>Actinomycetes</taxon>
        <taxon>Streptosporangiales</taxon>
        <taxon>Thermomonosporaceae</taxon>
        <taxon>Thermomonospora</taxon>
    </lineage>
</organism>
<dbReference type="RefSeq" id="WP_157995975.1">
    <property type="nucleotide sequence ID" value="NZ_JACJII010000001.1"/>
</dbReference>
<dbReference type="InterPro" id="IPR050267">
    <property type="entry name" value="Anti-sigma-factor_SerPK"/>
</dbReference>
<dbReference type="PANTHER" id="PTHR35526">
    <property type="entry name" value="ANTI-SIGMA-F FACTOR RSBW-RELATED"/>
    <property type="match status" value="1"/>
</dbReference>
<dbReference type="SUPFAM" id="SSF55874">
    <property type="entry name" value="ATPase domain of HSP90 chaperone/DNA topoisomerase II/histidine kinase"/>
    <property type="match status" value="1"/>
</dbReference>
<dbReference type="InterPro" id="IPR036890">
    <property type="entry name" value="HATPase_C_sf"/>
</dbReference>
<keyword evidence="4" id="KW-1185">Reference proteome</keyword>
<dbReference type="CDD" id="cd16936">
    <property type="entry name" value="HATPase_RsbW-like"/>
    <property type="match status" value="1"/>
</dbReference>
<sequence length="135" mass="14177">MAHDGVHRRAFRGDPAELAEVRAFASAVLRGCSVQDDAVLLLDEVAANAIVHTDSATVEIALHHVGQIVRGEVHDVGADSVPAPRPDTAADGESGRGLLIVDLLAKQWGSRRTATGRLVWFELHDPGCPAGSTSA</sequence>
<keyword evidence="1" id="KW-0418">Kinase</keyword>
<evidence type="ECO:0000259" key="2">
    <source>
        <dbReference type="Pfam" id="PF13581"/>
    </source>
</evidence>
<dbReference type="EMBL" id="JACJII010000001">
    <property type="protein sequence ID" value="MBA9006663.1"/>
    <property type="molecule type" value="Genomic_DNA"/>
</dbReference>
<keyword evidence="1" id="KW-0808">Transferase</keyword>
<dbReference type="Pfam" id="PF13581">
    <property type="entry name" value="HATPase_c_2"/>
    <property type="match status" value="1"/>
</dbReference>
<dbReference type="PANTHER" id="PTHR35526:SF3">
    <property type="entry name" value="ANTI-SIGMA-F FACTOR RSBW"/>
    <property type="match status" value="1"/>
</dbReference>
<evidence type="ECO:0000313" key="3">
    <source>
        <dbReference type="EMBL" id="MBA9006663.1"/>
    </source>
</evidence>
<proteinExistence type="predicted"/>
<reference evidence="3 4" key="1">
    <citation type="submission" date="2020-08" db="EMBL/GenBank/DDBJ databases">
        <title>Sequencing the genomes of 1000 actinobacteria strains.</title>
        <authorList>
            <person name="Klenk H.-P."/>
        </authorList>
    </citation>
    <scope>NUCLEOTIDE SEQUENCE [LARGE SCALE GENOMIC DNA]</scope>
    <source>
        <strain evidence="3 4">DSM 45823</strain>
    </source>
</reference>
<gene>
    <name evidence="3" type="ORF">HNR21_005545</name>
</gene>
<evidence type="ECO:0000256" key="1">
    <source>
        <dbReference type="ARBA" id="ARBA00022527"/>
    </source>
</evidence>
<dbReference type="Proteomes" id="UP000539313">
    <property type="component" value="Unassembled WGS sequence"/>
</dbReference>
<dbReference type="Gene3D" id="3.30.565.10">
    <property type="entry name" value="Histidine kinase-like ATPase, C-terminal domain"/>
    <property type="match status" value="1"/>
</dbReference>
<comment type="caution">
    <text evidence="3">The sequence shown here is derived from an EMBL/GenBank/DDBJ whole genome shotgun (WGS) entry which is preliminary data.</text>
</comment>
<dbReference type="AlphaFoldDB" id="A0A7W3N381"/>
<dbReference type="GO" id="GO:0004674">
    <property type="term" value="F:protein serine/threonine kinase activity"/>
    <property type="evidence" value="ECO:0007669"/>
    <property type="project" value="UniProtKB-KW"/>
</dbReference>
<name>A0A7W3N381_9ACTN</name>
<keyword evidence="1" id="KW-0723">Serine/threonine-protein kinase</keyword>
<dbReference type="InterPro" id="IPR003594">
    <property type="entry name" value="HATPase_dom"/>
</dbReference>
<protein>
    <submittedName>
        <fullName evidence="3">Anti-sigma regulatory factor (Ser/Thr protein kinase)</fullName>
    </submittedName>
</protein>
<evidence type="ECO:0000313" key="4">
    <source>
        <dbReference type="Proteomes" id="UP000539313"/>
    </source>
</evidence>
<accession>A0A7W3N381</accession>